<dbReference type="Gene3D" id="2.40.160.100">
    <property type="match status" value="1"/>
</dbReference>
<dbReference type="AlphaFoldDB" id="A0A7C3GU87"/>
<evidence type="ECO:0000259" key="2">
    <source>
        <dbReference type="Pfam" id="PF13372"/>
    </source>
</evidence>
<evidence type="ECO:0000313" key="3">
    <source>
        <dbReference type="EMBL" id="HFC97444.1"/>
    </source>
</evidence>
<accession>A0A7C3GU87</accession>
<sequence length="512" mass="59722">MKRRVRLLIILILSIWTGNALAYTLHQGRNVLRVDFREEVRWEYWNTFDQKFSQDDFAYDRSYSFASSKMRLGMGIRSPHAEAYLQINWTQLLGLPDQGEFGLGTLYYQFNGKFGNGPGYDTKATHIGYGALSQAWVRFQPRSLAGLSLTLGRFLYASGAEGRAPRNPSLRWVKKFRISQRMIGPFDWSRVGRAFDGALASYHRRFWTLTFSYLHPTPGGFYLRRDRLHRKGQSAYDITLATVVLSLQDTNPWLPGMDSQLFYYYYNDRRKLKNPASLYNPRQNGLGDCEINVLGGHLLYARKAGPGVMDLLLWGGYQWGVWGRNPSLEHQAWALAVEAGYRFLHLPWQPWFRLGYFYGSGDDQPGDTQHHTFFMMIPTLRIYSMTPSYTLMNTTYWMGQIILRPASHLLLRSDFHVVNLTRSRDYWYLGSGMMRPDVFSYATLGAHIPYRDRHLLTMWDLSLFFKNIYASHGLRTDVDIYLSHIWGRDVVRDTFKSGDELTFFYVELRFTF</sequence>
<dbReference type="InterPro" id="IPR053728">
    <property type="entry name" value="Alginate_Permeability_Chnl"/>
</dbReference>
<dbReference type="InterPro" id="IPR025388">
    <property type="entry name" value="Alginate_export_dom"/>
</dbReference>
<keyword evidence="1" id="KW-0732">Signal</keyword>
<organism evidence="3">
    <name type="scientific">Thermosulfurimonas dismutans</name>
    <dbReference type="NCBI Taxonomy" id="999894"/>
    <lineage>
        <taxon>Bacteria</taxon>
        <taxon>Pseudomonadati</taxon>
        <taxon>Thermodesulfobacteriota</taxon>
        <taxon>Thermodesulfobacteria</taxon>
        <taxon>Thermodesulfobacteriales</taxon>
        <taxon>Thermodesulfobacteriaceae</taxon>
        <taxon>Thermosulfurimonas</taxon>
    </lineage>
</organism>
<name>A0A7C3GU87_9BACT</name>
<feature type="signal peptide" evidence="1">
    <location>
        <begin position="1"/>
        <end position="22"/>
    </location>
</feature>
<feature type="chain" id="PRO_5027694341" description="Alginate export domain-containing protein" evidence="1">
    <location>
        <begin position="23"/>
        <end position="512"/>
    </location>
</feature>
<protein>
    <recommendedName>
        <fullName evidence="2">Alginate export domain-containing protein</fullName>
    </recommendedName>
</protein>
<comment type="caution">
    <text evidence="3">The sequence shown here is derived from an EMBL/GenBank/DDBJ whole genome shotgun (WGS) entry which is preliminary data.</text>
</comment>
<feature type="domain" description="Alginate export" evidence="2">
    <location>
        <begin position="179"/>
        <end position="429"/>
    </location>
</feature>
<proteinExistence type="predicted"/>
<gene>
    <name evidence="3" type="ORF">ENJ40_03155</name>
</gene>
<dbReference type="Proteomes" id="UP000886043">
    <property type="component" value="Unassembled WGS sequence"/>
</dbReference>
<dbReference type="Pfam" id="PF13372">
    <property type="entry name" value="Alginate_exp"/>
    <property type="match status" value="1"/>
</dbReference>
<reference evidence="3" key="1">
    <citation type="journal article" date="2020" name="mSystems">
        <title>Genome- and Community-Level Interaction Insights into Carbon Utilization and Element Cycling Functions of Hydrothermarchaeota in Hydrothermal Sediment.</title>
        <authorList>
            <person name="Zhou Z."/>
            <person name="Liu Y."/>
            <person name="Xu W."/>
            <person name="Pan J."/>
            <person name="Luo Z.H."/>
            <person name="Li M."/>
        </authorList>
    </citation>
    <scope>NUCLEOTIDE SEQUENCE [LARGE SCALE GENOMIC DNA]</scope>
    <source>
        <strain evidence="3">HyVt-483</strain>
    </source>
</reference>
<evidence type="ECO:0000256" key="1">
    <source>
        <dbReference type="SAM" id="SignalP"/>
    </source>
</evidence>
<dbReference type="EMBL" id="DRMH01000035">
    <property type="protein sequence ID" value="HFC97444.1"/>
    <property type="molecule type" value="Genomic_DNA"/>
</dbReference>